<proteinExistence type="predicted"/>
<feature type="region of interest" description="Disordered" evidence="1">
    <location>
        <begin position="1"/>
        <end position="21"/>
    </location>
</feature>
<dbReference type="AlphaFoldDB" id="A0A1M7T0N3"/>
<sequence>MVKIERSKPAPKSLQIAKKKGKGSYRREDVIDRLREDFHDKCYLCETKGLQDPEVEHRLPHQNGKNLKRKYDWNNLFWSCGHCNNVKNKYYYSKNIIDCCKVDPEELLVFVAADESIQIEPVNKKKRSAKVTADLLNDVYNLTNTGIRLAACDNRVKGVFIQMNLLFNAINNYIDDSSNKDYEDTLKALLSRESEYAAFKRSYIRENKDLYPDVYGLIDEE</sequence>
<evidence type="ECO:0000313" key="3">
    <source>
        <dbReference type="Proteomes" id="UP000184097"/>
    </source>
</evidence>
<protein>
    <submittedName>
        <fullName evidence="2">TIGR02646 family protein</fullName>
    </submittedName>
</protein>
<evidence type="ECO:0000256" key="1">
    <source>
        <dbReference type="SAM" id="MobiDB-lite"/>
    </source>
</evidence>
<dbReference type="Proteomes" id="UP000184097">
    <property type="component" value="Unassembled WGS sequence"/>
</dbReference>
<accession>A0A1M7T0N3</accession>
<reference evidence="2 3" key="1">
    <citation type="submission" date="2016-12" db="EMBL/GenBank/DDBJ databases">
        <authorList>
            <person name="Song W.-J."/>
            <person name="Kurnit D.M."/>
        </authorList>
    </citation>
    <scope>NUCLEOTIDE SEQUENCE [LARGE SCALE GENOMIC DNA]</scope>
    <source>
        <strain evidence="2 3">DSM 14810</strain>
    </source>
</reference>
<gene>
    <name evidence="2" type="ORF">SAMN02745247_02783</name>
</gene>
<name>A0A1M7T0N3_9FIRM</name>
<dbReference type="Gene3D" id="1.10.30.50">
    <property type="match status" value="1"/>
</dbReference>
<dbReference type="RefSeq" id="WP_072705320.1">
    <property type="nucleotide sequence ID" value="NZ_FRDH01000013.1"/>
</dbReference>
<dbReference type="EMBL" id="FRDH01000013">
    <property type="protein sequence ID" value="SHN64289.1"/>
    <property type="molecule type" value="Genomic_DNA"/>
</dbReference>
<evidence type="ECO:0000313" key="2">
    <source>
        <dbReference type="EMBL" id="SHN64289.1"/>
    </source>
</evidence>
<organism evidence="2 3">
    <name type="scientific">Butyrivibrio hungatei DSM 14810</name>
    <dbReference type="NCBI Taxonomy" id="1121132"/>
    <lineage>
        <taxon>Bacteria</taxon>
        <taxon>Bacillati</taxon>
        <taxon>Bacillota</taxon>
        <taxon>Clostridia</taxon>
        <taxon>Lachnospirales</taxon>
        <taxon>Lachnospiraceae</taxon>
        <taxon>Butyrivibrio</taxon>
    </lineage>
</organism>